<feature type="transmembrane region" description="Helical" evidence="1">
    <location>
        <begin position="114"/>
        <end position="133"/>
    </location>
</feature>
<dbReference type="Proteomes" id="UP000272238">
    <property type="component" value="Unassembled WGS sequence"/>
</dbReference>
<reference evidence="2 3" key="1">
    <citation type="journal article" date="2016" name="Antonie Van Leeuwenhoek">
        <title>Lysinibacillus endophyticus sp. nov., an indole-3-acetic acid producing endophytic bacterium isolated from corn root (Zea mays cv. Xinken-5).</title>
        <authorList>
            <person name="Yu J."/>
            <person name="Guan X."/>
            <person name="Liu C."/>
            <person name="Xiang W."/>
            <person name="Yu Z."/>
            <person name="Liu X."/>
            <person name="Wang G."/>
        </authorList>
    </citation>
    <scope>NUCLEOTIDE SEQUENCE [LARGE SCALE GENOMIC DNA]</scope>
    <source>
        <strain evidence="2 3">DSM 100506</strain>
    </source>
</reference>
<dbReference type="AlphaFoldDB" id="A0A494YZ86"/>
<feature type="transmembrane region" description="Helical" evidence="1">
    <location>
        <begin position="139"/>
        <end position="159"/>
    </location>
</feature>
<keyword evidence="1" id="KW-0472">Membrane</keyword>
<proteinExistence type="predicted"/>
<dbReference type="EMBL" id="RBZN01000029">
    <property type="protein sequence ID" value="RKQ15476.1"/>
    <property type="molecule type" value="Genomic_DNA"/>
</dbReference>
<name>A0A494YZ86_9BACL</name>
<keyword evidence="3" id="KW-1185">Reference proteome</keyword>
<sequence>MNEKCSRFRFFLDYEKEEKWVNEMAKEGWHLTDFNIGYYKFEKGAPGQYIYRNEMVSSLGAKGQVKDYLEFLQQSGVELVKTRGMWAYFRKATEDGPFELYSDTSSKLAYMKRIFLWFFFFFLLNFYFTISNIGEESVFQVILGSLNLLAAILLFIPLVKVGKKIGQLKKNLDLFND</sequence>
<evidence type="ECO:0000313" key="3">
    <source>
        <dbReference type="Proteomes" id="UP000272238"/>
    </source>
</evidence>
<comment type="caution">
    <text evidence="2">The sequence shown here is derived from an EMBL/GenBank/DDBJ whole genome shotgun (WGS) entry which is preliminary data.</text>
</comment>
<dbReference type="Pfam" id="PF11193">
    <property type="entry name" value="DUF2812"/>
    <property type="match status" value="1"/>
</dbReference>
<dbReference type="InterPro" id="IPR021359">
    <property type="entry name" value="DUF2812"/>
</dbReference>
<keyword evidence="1" id="KW-0812">Transmembrane</keyword>
<dbReference type="OrthoDB" id="8757095at2"/>
<dbReference type="RefSeq" id="WP_121214961.1">
    <property type="nucleotide sequence ID" value="NZ_RBZN01000029.1"/>
</dbReference>
<keyword evidence="1" id="KW-1133">Transmembrane helix</keyword>
<gene>
    <name evidence="2" type="ORF">D8M03_11670</name>
</gene>
<protein>
    <submittedName>
        <fullName evidence="2">DUF2812 domain-containing protein</fullName>
    </submittedName>
</protein>
<evidence type="ECO:0000313" key="2">
    <source>
        <dbReference type="EMBL" id="RKQ15476.1"/>
    </source>
</evidence>
<accession>A0A494YZ86</accession>
<evidence type="ECO:0000256" key="1">
    <source>
        <dbReference type="SAM" id="Phobius"/>
    </source>
</evidence>
<organism evidence="2 3">
    <name type="scientific">Ureibacillus endophyticus</name>
    <dbReference type="NCBI Taxonomy" id="1978490"/>
    <lineage>
        <taxon>Bacteria</taxon>
        <taxon>Bacillati</taxon>
        <taxon>Bacillota</taxon>
        <taxon>Bacilli</taxon>
        <taxon>Bacillales</taxon>
        <taxon>Caryophanaceae</taxon>
        <taxon>Ureibacillus</taxon>
    </lineage>
</organism>